<evidence type="ECO:0000313" key="5">
    <source>
        <dbReference type="Proteomes" id="UP000664914"/>
    </source>
</evidence>
<dbReference type="CDD" id="cd05233">
    <property type="entry name" value="SDR_c"/>
    <property type="match status" value="1"/>
</dbReference>
<dbReference type="PANTHER" id="PTHR43639">
    <property type="entry name" value="OXIDOREDUCTASE, SHORT-CHAIN DEHYDROGENASE/REDUCTASE FAMILY (AFU_ORTHOLOGUE AFUA_5G02870)"/>
    <property type="match status" value="1"/>
</dbReference>
<feature type="domain" description="Ketoreductase" evidence="3">
    <location>
        <begin position="13"/>
        <end position="193"/>
    </location>
</feature>
<dbReference type="Gene3D" id="3.40.50.720">
    <property type="entry name" value="NAD(P)-binding Rossmann-like Domain"/>
    <property type="match status" value="1"/>
</dbReference>
<dbReference type="InterPro" id="IPR020904">
    <property type="entry name" value="Sc_DH/Rdtase_CS"/>
</dbReference>
<proteinExistence type="inferred from homology"/>
<dbReference type="GO" id="GO:0016491">
    <property type="term" value="F:oxidoreductase activity"/>
    <property type="evidence" value="ECO:0007669"/>
    <property type="project" value="UniProtKB-KW"/>
</dbReference>
<dbReference type="PRINTS" id="PR00081">
    <property type="entry name" value="GDHRDH"/>
</dbReference>
<comment type="similarity">
    <text evidence="1">Belongs to the short-chain dehydrogenases/reductases (SDR) family.</text>
</comment>
<dbReference type="InterPro" id="IPR036291">
    <property type="entry name" value="NAD(P)-bd_dom_sf"/>
</dbReference>
<evidence type="ECO:0000259" key="3">
    <source>
        <dbReference type="SMART" id="SM00822"/>
    </source>
</evidence>
<dbReference type="SUPFAM" id="SSF51735">
    <property type="entry name" value="NAD(P)-binding Rossmann-fold domains"/>
    <property type="match status" value="1"/>
</dbReference>
<evidence type="ECO:0000256" key="2">
    <source>
        <dbReference type="ARBA" id="ARBA00023002"/>
    </source>
</evidence>
<dbReference type="EMBL" id="CP059319">
    <property type="protein sequence ID" value="QTH23972.1"/>
    <property type="molecule type" value="Genomic_DNA"/>
</dbReference>
<dbReference type="InterPro" id="IPR002347">
    <property type="entry name" value="SDR_fam"/>
</dbReference>
<dbReference type="InterPro" id="IPR057326">
    <property type="entry name" value="KR_dom"/>
</dbReference>
<dbReference type="PANTHER" id="PTHR43639:SF1">
    <property type="entry name" value="SHORT-CHAIN DEHYDROGENASE_REDUCTASE FAMILY PROTEIN"/>
    <property type="match status" value="1"/>
</dbReference>
<keyword evidence="2" id="KW-0560">Oxidoreductase</keyword>
<dbReference type="SMART" id="SM00822">
    <property type="entry name" value="PKS_KR"/>
    <property type="match status" value="1"/>
</dbReference>
<gene>
    <name evidence="4" type="ORF">HRJ34_10935</name>
</gene>
<dbReference type="AlphaFoldDB" id="A0A975D6T2"/>
<sequence>MTDVRLPFGLDDRVAIVTGAGRGIGREIARVFARAGAHVVVATRTAGPGEETVRLIEAEGGSARLMIVDLGQRADAVSLIEETARQFGRIDIVVHNAGVFPFVTVDDISDEDLENTLNVNLKAAFWLTKAAAPILRASPSPRLLFTSSLSGPRFSAAAMVHYGASKAGLNGFIKGAAIEYGPDRITVNGVEPGAILTDATRAMGGPERQAAVAAAIPARRLGEPEDIAYAMLFLASDQASYITGQTIVVDGGISIRVPV</sequence>
<accession>A0A975D6T2</accession>
<dbReference type="RefSeq" id="WP_208634097.1">
    <property type="nucleotide sequence ID" value="NZ_CP059319.1"/>
</dbReference>
<dbReference type="FunFam" id="3.40.50.720:FF:000084">
    <property type="entry name" value="Short-chain dehydrogenase reductase"/>
    <property type="match status" value="1"/>
</dbReference>
<reference evidence="4" key="2">
    <citation type="submission" date="2021-04" db="EMBL/GenBank/DDBJ databases">
        <title>Isolation and genomic analysis of the ibuprofen-degrading bacterium Sphingomonas strain MPO218.</title>
        <authorList>
            <person name="Aulestia M."/>
            <person name="Flores A."/>
            <person name="Mangas E.L."/>
            <person name="Perez-Pulido A.J."/>
            <person name="Santero E."/>
            <person name="Camacho E.M."/>
        </authorList>
    </citation>
    <scope>NUCLEOTIDE SEQUENCE</scope>
    <source>
        <strain evidence="4">MPO218</strain>
    </source>
</reference>
<reference evidence="4" key="1">
    <citation type="submission" date="2020-07" db="EMBL/GenBank/DDBJ databases">
        <authorList>
            <person name="Camacho E."/>
        </authorList>
    </citation>
    <scope>NUCLEOTIDE SEQUENCE</scope>
    <source>
        <strain evidence="4">MPO218</strain>
    </source>
</reference>
<evidence type="ECO:0000313" key="4">
    <source>
        <dbReference type="EMBL" id="QTH23972.1"/>
    </source>
</evidence>
<dbReference type="Proteomes" id="UP000664914">
    <property type="component" value="Chromosome"/>
</dbReference>
<protein>
    <submittedName>
        <fullName evidence="4">SDR family oxidoreductase</fullName>
    </submittedName>
</protein>
<name>A0A975D6T2_9SPHN</name>
<evidence type="ECO:0000256" key="1">
    <source>
        <dbReference type="ARBA" id="ARBA00006484"/>
    </source>
</evidence>
<dbReference type="PRINTS" id="PR00080">
    <property type="entry name" value="SDRFAMILY"/>
</dbReference>
<dbReference type="PROSITE" id="PS00061">
    <property type="entry name" value="ADH_SHORT"/>
    <property type="match status" value="1"/>
</dbReference>
<dbReference type="NCBIfam" id="NF005559">
    <property type="entry name" value="PRK07231.1"/>
    <property type="match status" value="1"/>
</dbReference>
<organism evidence="4 5">
    <name type="scientific">Rhizorhabdus wittichii</name>
    <dbReference type="NCBI Taxonomy" id="160791"/>
    <lineage>
        <taxon>Bacteria</taxon>
        <taxon>Pseudomonadati</taxon>
        <taxon>Pseudomonadota</taxon>
        <taxon>Alphaproteobacteria</taxon>
        <taxon>Sphingomonadales</taxon>
        <taxon>Sphingomonadaceae</taxon>
        <taxon>Rhizorhabdus</taxon>
    </lineage>
</organism>
<dbReference type="Pfam" id="PF13561">
    <property type="entry name" value="adh_short_C2"/>
    <property type="match status" value="1"/>
</dbReference>